<evidence type="ECO:0000313" key="1">
    <source>
        <dbReference type="EMBL" id="GGK53255.1"/>
    </source>
</evidence>
<accession>A0AA37BCX0</accession>
<reference evidence="1" key="1">
    <citation type="journal article" date="2014" name="Int. J. Syst. Evol. Microbiol.">
        <title>Complete genome sequence of Corynebacterium casei LMG S-19264T (=DSM 44701T), isolated from a smear-ripened cheese.</title>
        <authorList>
            <consortium name="US DOE Joint Genome Institute (JGI-PGF)"/>
            <person name="Walter F."/>
            <person name="Albersmeier A."/>
            <person name="Kalinowski J."/>
            <person name="Ruckert C."/>
        </authorList>
    </citation>
    <scope>NUCLEOTIDE SEQUENCE</scope>
    <source>
        <strain evidence="1">JCM 3093</strain>
    </source>
</reference>
<organism evidence="1 2">
    <name type="scientific">Planomonospora parontospora</name>
    <dbReference type="NCBI Taxonomy" id="58119"/>
    <lineage>
        <taxon>Bacteria</taxon>
        <taxon>Bacillati</taxon>
        <taxon>Actinomycetota</taxon>
        <taxon>Actinomycetes</taxon>
        <taxon>Streptosporangiales</taxon>
        <taxon>Streptosporangiaceae</taxon>
        <taxon>Planomonospora</taxon>
    </lineage>
</organism>
<protein>
    <submittedName>
        <fullName evidence="1">Uncharacterized protein</fullName>
    </submittedName>
</protein>
<comment type="caution">
    <text evidence="1">The sequence shown here is derived from an EMBL/GenBank/DDBJ whole genome shotgun (WGS) entry which is preliminary data.</text>
</comment>
<sequence>MAARMRNALTLLRPLRGADGIEVRPHHTVLHNSIHRVDDDLMVNLHAYGTRAPDVPVVYLTRTEADDAAAIYLGSFERVRGGAEQPGLQQVPVMPADRQR</sequence>
<dbReference type="AlphaFoldDB" id="A0AA37BCX0"/>
<reference evidence="1" key="2">
    <citation type="submission" date="2022-09" db="EMBL/GenBank/DDBJ databases">
        <authorList>
            <person name="Sun Q."/>
            <person name="Ohkuma M."/>
        </authorList>
    </citation>
    <scope>NUCLEOTIDE SEQUENCE</scope>
    <source>
        <strain evidence="1">JCM 3093</strain>
    </source>
</reference>
<name>A0AA37BCX0_9ACTN</name>
<evidence type="ECO:0000313" key="2">
    <source>
        <dbReference type="Proteomes" id="UP000627984"/>
    </source>
</evidence>
<dbReference type="Proteomes" id="UP000627984">
    <property type="component" value="Unassembled WGS sequence"/>
</dbReference>
<proteinExistence type="predicted"/>
<gene>
    <name evidence="1" type="ORF">GCM10010126_10980</name>
</gene>
<dbReference type="EMBL" id="BMQD01000003">
    <property type="protein sequence ID" value="GGK53255.1"/>
    <property type="molecule type" value="Genomic_DNA"/>
</dbReference>